<dbReference type="AlphaFoldDB" id="A0A426X177"/>
<protein>
    <submittedName>
        <fullName evidence="1">Uncharacterized protein</fullName>
    </submittedName>
</protein>
<organism evidence="1 2">
    <name type="scientific">Ensete ventricosum</name>
    <name type="common">Abyssinian banana</name>
    <name type="synonym">Musa ensete</name>
    <dbReference type="NCBI Taxonomy" id="4639"/>
    <lineage>
        <taxon>Eukaryota</taxon>
        <taxon>Viridiplantae</taxon>
        <taxon>Streptophyta</taxon>
        <taxon>Embryophyta</taxon>
        <taxon>Tracheophyta</taxon>
        <taxon>Spermatophyta</taxon>
        <taxon>Magnoliopsida</taxon>
        <taxon>Liliopsida</taxon>
        <taxon>Zingiberales</taxon>
        <taxon>Musaceae</taxon>
        <taxon>Ensete</taxon>
    </lineage>
</organism>
<accession>A0A426X177</accession>
<reference evidence="1 2" key="1">
    <citation type="journal article" date="2014" name="Agronomy (Basel)">
        <title>A Draft Genome Sequence for Ensete ventricosum, the Drought-Tolerant Tree Against Hunger.</title>
        <authorList>
            <person name="Harrison J."/>
            <person name="Moore K.A."/>
            <person name="Paszkiewicz K."/>
            <person name="Jones T."/>
            <person name="Grant M."/>
            <person name="Ambacheew D."/>
            <person name="Muzemil S."/>
            <person name="Studholme D.J."/>
        </authorList>
    </citation>
    <scope>NUCLEOTIDE SEQUENCE [LARGE SCALE GENOMIC DNA]</scope>
</reference>
<dbReference type="EMBL" id="AMZH03029570">
    <property type="protein sequence ID" value="RRT33235.1"/>
    <property type="molecule type" value="Genomic_DNA"/>
</dbReference>
<evidence type="ECO:0000313" key="2">
    <source>
        <dbReference type="Proteomes" id="UP000287651"/>
    </source>
</evidence>
<sequence length="146" mass="16320">MRGRICHAIEEERQGEDFSQNTSSWEEKEKEEKYLRSQVQGLGWIEYGGGENGEVRKGAQPKVLHRAVGPSVPCCRVQLFTLYRELGMDPTSVNHCLIDLVGLGLVIVPLYRSNAAGQYGRAAGFDPSLAVWVGRRRFVNGRGNKE</sequence>
<dbReference type="Proteomes" id="UP000287651">
    <property type="component" value="Unassembled WGS sequence"/>
</dbReference>
<name>A0A426X177_ENSVE</name>
<gene>
    <name evidence="1" type="ORF">B296_00051622</name>
</gene>
<comment type="caution">
    <text evidence="1">The sequence shown here is derived from an EMBL/GenBank/DDBJ whole genome shotgun (WGS) entry which is preliminary data.</text>
</comment>
<proteinExistence type="predicted"/>
<evidence type="ECO:0000313" key="1">
    <source>
        <dbReference type="EMBL" id="RRT33235.1"/>
    </source>
</evidence>